<dbReference type="GO" id="GO:0006032">
    <property type="term" value="P:chitin catabolic process"/>
    <property type="evidence" value="ECO:0007669"/>
    <property type="project" value="TreeGrafter"/>
</dbReference>
<dbReference type="InterPro" id="IPR001223">
    <property type="entry name" value="Glyco_hydro18_cat"/>
</dbReference>
<keyword evidence="7" id="KW-0687">Ribonucleoprotein</keyword>
<comment type="caution">
    <text evidence="11">The sequence shown here is derived from an EMBL/GenBank/DDBJ whole genome shotgun (WGS) entry which is preliminary data.</text>
</comment>
<dbReference type="GO" id="GO:0008061">
    <property type="term" value="F:chitin binding"/>
    <property type="evidence" value="ECO:0007669"/>
    <property type="project" value="TreeGrafter"/>
</dbReference>
<gene>
    <name evidence="11" type="ORF">SAY86_026060</name>
</gene>
<comment type="similarity">
    <text evidence="2">Belongs to the eukaryotic ribosomal protein eL39 family.</text>
</comment>
<keyword evidence="8" id="KW-0326">Glycosidase</keyword>
<dbReference type="Pfam" id="PF00832">
    <property type="entry name" value="Ribosomal_L39"/>
    <property type="match status" value="1"/>
</dbReference>
<dbReference type="GO" id="GO:0006412">
    <property type="term" value="P:translation"/>
    <property type="evidence" value="ECO:0007669"/>
    <property type="project" value="InterPro"/>
</dbReference>
<proteinExistence type="inferred from homology"/>
<dbReference type="Pfam" id="PF00704">
    <property type="entry name" value="Glyco_hydro_18"/>
    <property type="match status" value="1"/>
</dbReference>
<dbReference type="Gene3D" id="1.10.1620.10">
    <property type="entry name" value="Ribosomal protein L39e"/>
    <property type="match status" value="1"/>
</dbReference>
<dbReference type="SUPFAM" id="SSF48662">
    <property type="entry name" value="Ribosomal protein L39e"/>
    <property type="match status" value="1"/>
</dbReference>
<dbReference type="InterPro" id="IPR000077">
    <property type="entry name" value="Ribosomal_eL39"/>
</dbReference>
<keyword evidence="3" id="KW-0732">Signal</keyword>
<evidence type="ECO:0000256" key="1">
    <source>
        <dbReference type="ARBA" id="ARBA00008682"/>
    </source>
</evidence>
<name>A0AAN7KD18_TRANT</name>
<dbReference type="PANTHER" id="PTHR11177:SF396">
    <property type="entry name" value="NOD FACTOR HYDROLASE PROTEIN 1"/>
    <property type="match status" value="1"/>
</dbReference>
<dbReference type="InterPro" id="IPR029070">
    <property type="entry name" value="Chitinase_insertion_sf"/>
</dbReference>
<dbReference type="GO" id="GO:0005840">
    <property type="term" value="C:ribosome"/>
    <property type="evidence" value="ECO:0007669"/>
    <property type="project" value="UniProtKB-KW"/>
</dbReference>
<feature type="transmembrane region" description="Helical" evidence="9">
    <location>
        <begin position="277"/>
        <end position="298"/>
    </location>
</feature>
<feature type="domain" description="GH18" evidence="10">
    <location>
        <begin position="1"/>
        <end position="161"/>
    </location>
</feature>
<dbReference type="InterPro" id="IPR050314">
    <property type="entry name" value="Glycosyl_Hydrlase_18"/>
</dbReference>
<keyword evidence="9" id="KW-1133">Transmembrane helix</keyword>
<keyword evidence="9" id="KW-0812">Transmembrane</keyword>
<evidence type="ECO:0000256" key="3">
    <source>
        <dbReference type="ARBA" id="ARBA00022729"/>
    </source>
</evidence>
<evidence type="ECO:0000256" key="9">
    <source>
        <dbReference type="SAM" id="Phobius"/>
    </source>
</evidence>
<dbReference type="SUPFAM" id="SSF51445">
    <property type="entry name" value="(Trans)glycosidases"/>
    <property type="match status" value="1"/>
</dbReference>
<dbReference type="PANTHER" id="PTHR11177">
    <property type="entry name" value="CHITINASE"/>
    <property type="match status" value="1"/>
</dbReference>
<comment type="similarity">
    <text evidence="1">Belongs to the glycosyl hydrolase 18 family. Chitinase class V subfamily.</text>
</comment>
<dbReference type="FunFam" id="3.10.50.10:FF:000003">
    <property type="entry name" value="Class V chitinase CHIT5b"/>
    <property type="match status" value="1"/>
</dbReference>
<protein>
    <recommendedName>
        <fullName evidence="10">GH18 domain-containing protein</fullName>
    </recommendedName>
</protein>
<feature type="transmembrane region" description="Helical" evidence="9">
    <location>
        <begin position="213"/>
        <end position="240"/>
    </location>
</feature>
<dbReference type="InterPro" id="IPR017853">
    <property type="entry name" value="GH"/>
</dbReference>
<sequence>MCYDYHGSWNTSATGAHAAFYDPTSNVSSSYGLSSWVRAGVPRSKVIMGLPLYGKTWKLKDPNINGVGAPAVGVGPGDVGILFYYQVVAFNRDNGAKVVFDRATVSSYSYAGTTWIGYDDVTSTTTTKIMLAKNMGLGGYFFWALSYDVDWQISIQGLGLAAIDGAMSGQYSLALFYGPMRIKKKLAKKMRQNRPIPHWIRMRTDNTIRFDSMLAQFLIISSSADFLVLPGLNLLLSTAFAERFCIIFRIDFYLAEMVCLISVLEFVGFVLECKPQFGLMFQVLASTFVLGLLPLSAVRGSAELRTSPNRRMRALLLFC</sequence>
<keyword evidence="12" id="KW-1185">Reference proteome</keyword>
<evidence type="ECO:0000313" key="12">
    <source>
        <dbReference type="Proteomes" id="UP001346149"/>
    </source>
</evidence>
<evidence type="ECO:0000256" key="8">
    <source>
        <dbReference type="ARBA" id="ARBA00023295"/>
    </source>
</evidence>
<dbReference type="EMBL" id="JAXQNO010000023">
    <property type="protein sequence ID" value="KAK4764970.1"/>
    <property type="molecule type" value="Genomic_DNA"/>
</dbReference>
<dbReference type="Gene3D" id="3.20.20.80">
    <property type="entry name" value="Glycosidases"/>
    <property type="match status" value="1"/>
</dbReference>
<dbReference type="AlphaFoldDB" id="A0AAN7KD18"/>
<evidence type="ECO:0000256" key="5">
    <source>
        <dbReference type="ARBA" id="ARBA00022980"/>
    </source>
</evidence>
<evidence type="ECO:0000313" key="11">
    <source>
        <dbReference type="EMBL" id="KAK4764970.1"/>
    </source>
</evidence>
<dbReference type="GO" id="GO:0004568">
    <property type="term" value="F:chitinase activity"/>
    <property type="evidence" value="ECO:0007669"/>
    <property type="project" value="TreeGrafter"/>
</dbReference>
<feature type="transmembrane region" description="Helical" evidence="9">
    <location>
        <begin position="252"/>
        <end position="271"/>
    </location>
</feature>
<dbReference type="Gene3D" id="3.10.50.10">
    <property type="match status" value="1"/>
</dbReference>
<keyword evidence="5" id="KW-0689">Ribosomal protein</keyword>
<dbReference type="GO" id="GO:0005576">
    <property type="term" value="C:extracellular region"/>
    <property type="evidence" value="ECO:0007669"/>
    <property type="project" value="TreeGrafter"/>
</dbReference>
<accession>A0AAN7KD18</accession>
<keyword evidence="4" id="KW-0378">Hydrolase</keyword>
<dbReference type="GO" id="GO:0003735">
    <property type="term" value="F:structural constituent of ribosome"/>
    <property type="evidence" value="ECO:0007669"/>
    <property type="project" value="InterPro"/>
</dbReference>
<evidence type="ECO:0000256" key="7">
    <source>
        <dbReference type="ARBA" id="ARBA00023274"/>
    </source>
</evidence>
<dbReference type="GO" id="GO:1990904">
    <property type="term" value="C:ribonucleoprotein complex"/>
    <property type="evidence" value="ECO:0007669"/>
    <property type="project" value="UniProtKB-KW"/>
</dbReference>
<organism evidence="11 12">
    <name type="scientific">Trapa natans</name>
    <name type="common">Water chestnut</name>
    <dbReference type="NCBI Taxonomy" id="22666"/>
    <lineage>
        <taxon>Eukaryota</taxon>
        <taxon>Viridiplantae</taxon>
        <taxon>Streptophyta</taxon>
        <taxon>Embryophyta</taxon>
        <taxon>Tracheophyta</taxon>
        <taxon>Spermatophyta</taxon>
        <taxon>Magnoliopsida</taxon>
        <taxon>eudicotyledons</taxon>
        <taxon>Gunneridae</taxon>
        <taxon>Pentapetalae</taxon>
        <taxon>rosids</taxon>
        <taxon>malvids</taxon>
        <taxon>Myrtales</taxon>
        <taxon>Lythraceae</taxon>
        <taxon>Trapa</taxon>
    </lineage>
</organism>
<keyword evidence="9" id="KW-0472">Membrane</keyword>
<dbReference type="SUPFAM" id="SSF54556">
    <property type="entry name" value="Chitinase insertion domain"/>
    <property type="match status" value="1"/>
</dbReference>
<evidence type="ECO:0000259" key="10">
    <source>
        <dbReference type="PROSITE" id="PS51910"/>
    </source>
</evidence>
<evidence type="ECO:0000256" key="2">
    <source>
        <dbReference type="ARBA" id="ARBA00009339"/>
    </source>
</evidence>
<dbReference type="FunFam" id="1.10.1620.10:FF:000001">
    <property type="entry name" value="60S ribosomal protein-like L39"/>
    <property type="match status" value="1"/>
</dbReference>
<evidence type="ECO:0000256" key="4">
    <source>
        <dbReference type="ARBA" id="ARBA00022801"/>
    </source>
</evidence>
<dbReference type="Proteomes" id="UP001346149">
    <property type="component" value="Unassembled WGS sequence"/>
</dbReference>
<dbReference type="GO" id="GO:0005975">
    <property type="term" value="P:carbohydrate metabolic process"/>
    <property type="evidence" value="ECO:0007669"/>
    <property type="project" value="InterPro"/>
</dbReference>
<dbReference type="InterPro" id="IPR023626">
    <property type="entry name" value="Ribosomal_eL39_dom_sf"/>
</dbReference>
<dbReference type="PROSITE" id="PS51910">
    <property type="entry name" value="GH18_2"/>
    <property type="match status" value="1"/>
</dbReference>
<keyword evidence="6" id="KW-0325">Glycoprotein</keyword>
<evidence type="ECO:0000256" key="6">
    <source>
        <dbReference type="ARBA" id="ARBA00023180"/>
    </source>
</evidence>
<reference evidence="11 12" key="1">
    <citation type="journal article" date="2023" name="Hortic Res">
        <title>Pangenome of water caltrop reveals structural variations and asymmetric subgenome divergence after allopolyploidization.</title>
        <authorList>
            <person name="Zhang X."/>
            <person name="Chen Y."/>
            <person name="Wang L."/>
            <person name="Yuan Y."/>
            <person name="Fang M."/>
            <person name="Shi L."/>
            <person name="Lu R."/>
            <person name="Comes H.P."/>
            <person name="Ma Y."/>
            <person name="Chen Y."/>
            <person name="Huang G."/>
            <person name="Zhou Y."/>
            <person name="Zheng Z."/>
            <person name="Qiu Y."/>
        </authorList>
    </citation>
    <scope>NUCLEOTIDE SEQUENCE [LARGE SCALE GENOMIC DNA]</scope>
    <source>
        <strain evidence="11">F231</strain>
    </source>
</reference>